<organism evidence="3 4">
    <name type="scientific">Marasmius oreades</name>
    <name type="common">fairy-ring Marasmius</name>
    <dbReference type="NCBI Taxonomy" id="181124"/>
    <lineage>
        <taxon>Eukaryota</taxon>
        <taxon>Fungi</taxon>
        <taxon>Dikarya</taxon>
        <taxon>Basidiomycota</taxon>
        <taxon>Agaricomycotina</taxon>
        <taxon>Agaricomycetes</taxon>
        <taxon>Agaricomycetidae</taxon>
        <taxon>Agaricales</taxon>
        <taxon>Marasmiineae</taxon>
        <taxon>Marasmiaceae</taxon>
        <taxon>Marasmius</taxon>
    </lineage>
</organism>
<feature type="compositionally biased region" description="Acidic residues" evidence="2">
    <location>
        <begin position="93"/>
        <end position="103"/>
    </location>
</feature>
<evidence type="ECO:0000313" key="4">
    <source>
        <dbReference type="Proteomes" id="UP001049176"/>
    </source>
</evidence>
<evidence type="ECO:0000313" key="3">
    <source>
        <dbReference type="EMBL" id="KAG7088082.1"/>
    </source>
</evidence>
<evidence type="ECO:0000256" key="2">
    <source>
        <dbReference type="SAM" id="MobiDB-lite"/>
    </source>
</evidence>
<feature type="compositionally biased region" description="Basic and acidic residues" evidence="2">
    <location>
        <begin position="52"/>
        <end position="62"/>
    </location>
</feature>
<evidence type="ECO:0000256" key="1">
    <source>
        <dbReference type="SAM" id="Coils"/>
    </source>
</evidence>
<feature type="region of interest" description="Disordered" evidence="2">
    <location>
        <begin position="1"/>
        <end position="103"/>
    </location>
</feature>
<gene>
    <name evidence="3" type="ORF">E1B28_012113</name>
</gene>
<dbReference type="EMBL" id="CM032188">
    <property type="protein sequence ID" value="KAG7088082.1"/>
    <property type="molecule type" value="Genomic_DNA"/>
</dbReference>
<feature type="compositionally biased region" description="Polar residues" evidence="2">
    <location>
        <begin position="221"/>
        <end position="230"/>
    </location>
</feature>
<dbReference type="OrthoDB" id="2855870at2759"/>
<comment type="caution">
    <text evidence="3">The sequence shown here is derived from an EMBL/GenBank/DDBJ whole genome shotgun (WGS) entry which is preliminary data.</text>
</comment>
<accession>A0A9P7UMW4</accession>
<feature type="region of interest" description="Disordered" evidence="2">
    <location>
        <begin position="585"/>
        <end position="604"/>
    </location>
</feature>
<evidence type="ECO:0008006" key="5">
    <source>
        <dbReference type="Google" id="ProtNLM"/>
    </source>
</evidence>
<dbReference type="GeneID" id="66081188"/>
<dbReference type="RefSeq" id="XP_043004553.1">
    <property type="nucleotide sequence ID" value="XM_043157187.1"/>
</dbReference>
<feature type="compositionally biased region" description="Low complexity" evidence="2">
    <location>
        <begin position="231"/>
        <end position="264"/>
    </location>
</feature>
<feature type="compositionally biased region" description="Polar residues" evidence="2">
    <location>
        <begin position="1"/>
        <end position="15"/>
    </location>
</feature>
<protein>
    <recommendedName>
        <fullName evidence="5">Gag-like protein</fullName>
    </recommendedName>
</protein>
<keyword evidence="1" id="KW-0175">Coiled coil</keyword>
<name>A0A9P7UMW4_9AGAR</name>
<feature type="region of interest" description="Disordered" evidence="2">
    <location>
        <begin position="217"/>
        <end position="269"/>
    </location>
</feature>
<dbReference type="Proteomes" id="UP001049176">
    <property type="component" value="Chromosome 8"/>
</dbReference>
<reference evidence="3" key="1">
    <citation type="journal article" date="2021" name="Genome Biol. Evol.">
        <title>The assembled and annotated genome of the fairy-ring fungus Marasmius oreades.</title>
        <authorList>
            <person name="Hiltunen M."/>
            <person name="Ament-Velasquez S.L."/>
            <person name="Johannesson H."/>
        </authorList>
    </citation>
    <scope>NUCLEOTIDE SEQUENCE</scope>
    <source>
        <strain evidence="3">03SP1</strain>
    </source>
</reference>
<proteinExistence type="predicted"/>
<sequence length="638" mass="71309">MASSSRSRTPNGRTKSTGHKPKEAQGTKPASAGFFEQMTRSVIRSPSKLTGRKRDRDKDDTGGRSPSKAPADNMNSTEFRMDSPTPTNVGQTPEEDSILEDDEGSLLNTDQEAARRMQYDNTPTPHQHFDDLENIVLGTASDIQGELGIILSWVQNMAAALQETNESIKTLITNNSKLQREVTALKEQNNEIKATQNRVLEEVNVLKTRNAELVQVISPPRGTQNSPQSHGNTTTNPKTTTALGPTYRPTLPTKAPTTKAASRPTDAHHPSRLVVRFANTGIKEEDKEEPQSLAKRLNHNITAHAHFGNLADPPTVVAVNYNRTNSSLIVYMREDQAAADLLPYEDVIRECVLRDNLSYKLKIYVDKKWFKIQVDNVPTMDFYGNIHTPANLMAELTRNNSTVYKLHQEEHVTMEPRWVRTMEDIMAQGTRRSSFIFGTDSEESANKIINSKSLAVFGRYCDIRPFQDRPPVRQCDNCWNLGHHRKSCTGGVTCRLCASKEHSEKTHTDACTKCRAHRESEGYMDTEQLYCDHDLRCTNCVAAGKEDTDHATNSRRCPIRLEAFGTARTNEKAAIKRGTLYQVATQKRSRKPRTKTNKPNTAKAASTINVSGTNRFAALGDINMETYSDHPTTPIPSQ</sequence>
<feature type="compositionally biased region" description="Basic residues" evidence="2">
    <location>
        <begin position="587"/>
        <end position="596"/>
    </location>
</feature>
<feature type="compositionally biased region" description="Polar residues" evidence="2">
    <location>
        <begin position="38"/>
        <end position="48"/>
    </location>
</feature>
<dbReference type="AlphaFoldDB" id="A0A9P7UMW4"/>
<dbReference type="KEGG" id="more:E1B28_012113"/>
<keyword evidence="4" id="KW-1185">Reference proteome</keyword>
<feature type="coiled-coil region" evidence="1">
    <location>
        <begin position="161"/>
        <end position="198"/>
    </location>
</feature>
<feature type="compositionally biased region" description="Polar residues" evidence="2">
    <location>
        <begin position="73"/>
        <end position="91"/>
    </location>
</feature>